<comment type="caution">
    <text evidence="6">The sequence shown here is derived from an EMBL/GenBank/DDBJ whole genome shotgun (WGS) entry which is preliminary data.</text>
</comment>
<evidence type="ECO:0000259" key="5">
    <source>
        <dbReference type="Pfam" id="PF00082"/>
    </source>
</evidence>
<dbReference type="AlphaFoldDB" id="A0A2V3XXW1"/>
<keyword evidence="3" id="KW-0378">Hydrolase</keyword>
<dbReference type="Gene3D" id="2.60.120.1290">
    <property type="match status" value="1"/>
</dbReference>
<dbReference type="Gene3D" id="3.40.50.200">
    <property type="entry name" value="Peptidase S8/S53 domain"/>
    <property type="match status" value="1"/>
</dbReference>
<name>A0A2V3XXW1_9FIRM</name>
<proteinExistence type="inferred from homology"/>
<accession>A0A2V3XXW1</accession>
<sequence>MPVCDFNPASEEYGDFIIRHNNSSPEDIRLQQQASCIDYVDQEFAIVYSPLEPLLPITTKKYTYFAIPTLYTLLDTTSMEASGIIQNFEQPTLNLRGEGTMIGFIDTGIDYRNPLFRLPDGTSRILGIWDQTLPTPTGTMDSPFGIPATLPAMSFSYGQEFLKPQIDEALRSTDPLSIVSSTDTSGHGTFMAGIAAGGATANEDFTGAAPNCSIGVVKLKPAKQYLRDFYLLPEDAIAYQENDIMMGIKYLELLALRQSLPLVIYIGLGTNYGSHDGTSPLGLVLNNIGRIVGVSAVLPAGNESGLRHHYMGRLLSSQEYDDVEIRVASGERGFFIELWATEPELYTVGFVSPTGEAIPRLPIGLGEEITVPFTLEQTVITVNYRTSDVGSGSQFILMRFDAPTAGIWHVRVYNSLFITGIFHMWLPIQGFIDEDTFFLRSDPDTTITEPANAAVPITVSTYNHINNSIYIHSSRGYSRGGLIKPDLAAPGVNVYGPGLSPGGAGDTFPMTRRTGSSVAAAHVAGAVADLFTWGIVRGNNPAMSDASVRAYLIRGANRNPAYTYPNREWGYGTLDLYQTFLRIRE</sequence>
<dbReference type="Pfam" id="PF00082">
    <property type="entry name" value="Peptidase_S8"/>
    <property type="match status" value="2"/>
</dbReference>
<feature type="domain" description="Peptidase S8/S53" evidence="5">
    <location>
        <begin position="97"/>
        <end position="221"/>
    </location>
</feature>
<keyword evidence="7" id="KW-1185">Reference proteome</keyword>
<gene>
    <name evidence="6" type="ORF">DFR60_11567</name>
</gene>
<evidence type="ECO:0000256" key="3">
    <source>
        <dbReference type="ARBA" id="ARBA00022801"/>
    </source>
</evidence>
<dbReference type="GO" id="GO:0006508">
    <property type="term" value="P:proteolysis"/>
    <property type="evidence" value="ECO:0007669"/>
    <property type="project" value="UniProtKB-KW"/>
</dbReference>
<evidence type="ECO:0000313" key="7">
    <source>
        <dbReference type="Proteomes" id="UP000248057"/>
    </source>
</evidence>
<dbReference type="RefSeq" id="WP_110325044.1">
    <property type="nucleotide sequence ID" value="NZ_JAQETU010000021.1"/>
</dbReference>
<dbReference type="GO" id="GO:0004252">
    <property type="term" value="F:serine-type endopeptidase activity"/>
    <property type="evidence" value="ECO:0007669"/>
    <property type="project" value="InterPro"/>
</dbReference>
<dbReference type="InterPro" id="IPR023827">
    <property type="entry name" value="Peptidase_S8_Asp-AS"/>
</dbReference>
<dbReference type="InterPro" id="IPR017310">
    <property type="entry name" value="Pept_S8A_subtilisin_clostridia"/>
</dbReference>
<dbReference type="InterPro" id="IPR034045">
    <property type="entry name" value="Pep_S8_CspA-like"/>
</dbReference>
<dbReference type="InterPro" id="IPR000209">
    <property type="entry name" value="Peptidase_S8/S53_dom"/>
</dbReference>
<dbReference type="InterPro" id="IPR050131">
    <property type="entry name" value="Peptidase_S8_subtilisin-like"/>
</dbReference>
<dbReference type="InterPro" id="IPR015500">
    <property type="entry name" value="Peptidase_S8_subtilisin-rel"/>
</dbReference>
<dbReference type="SUPFAM" id="SSF52743">
    <property type="entry name" value="Subtilisin-like"/>
    <property type="match status" value="1"/>
</dbReference>
<dbReference type="InterPro" id="IPR036852">
    <property type="entry name" value="Peptidase_S8/S53_dom_sf"/>
</dbReference>
<dbReference type="PANTHER" id="PTHR43806:SF11">
    <property type="entry name" value="CEREVISIN-RELATED"/>
    <property type="match status" value="1"/>
</dbReference>
<evidence type="ECO:0000256" key="4">
    <source>
        <dbReference type="ARBA" id="ARBA00022825"/>
    </source>
</evidence>
<keyword evidence="2" id="KW-0645">Protease</keyword>
<feature type="domain" description="Peptidase S8/S53" evidence="5">
    <location>
        <begin position="444"/>
        <end position="572"/>
    </location>
</feature>
<dbReference type="PIRSF" id="PIRSF037894">
    <property type="entry name" value="Subtilisin_rel_CspABC"/>
    <property type="match status" value="1"/>
</dbReference>
<dbReference type="GeneID" id="86063904"/>
<organism evidence="6 7">
    <name type="scientific">Hungatella effluvii</name>
    <dbReference type="NCBI Taxonomy" id="1096246"/>
    <lineage>
        <taxon>Bacteria</taxon>
        <taxon>Bacillati</taxon>
        <taxon>Bacillota</taxon>
        <taxon>Clostridia</taxon>
        <taxon>Lachnospirales</taxon>
        <taxon>Lachnospiraceae</taxon>
        <taxon>Hungatella</taxon>
    </lineage>
</organism>
<dbReference type="Proteomes" id="UP000248057">
    <property type="component" value="Unassembled WGS sequence"/>
</dbReference>
<evidence type="ECO:0000256" key="1">
    <source>
        <dbReference type="ARBA" id="ARBA00011073"/>
    </source>
</evidence>
<dbReference type="PRINTS" id="PR00723">
    <property type="entry name" value="SUBTILISIN"/>
</dbReference>
<reference evidence="6 7" key="1">
    <citation type="submission" date="2018-05" db="EMBL/GenBank/DDBJ databases">
        <title>Genomic Encyclopedia of Type Strains, Phase IV (KMG-IV): sequencing the most valuable type-strain genomes for metagenomic binning, comparative biology and taxonomic classification.</title>
        <authorList>
            <person name="Goeker M."/>
        </authorList>
    </citation>
    <scope>NUCLEOTIDE SEQUENCE [LARGE SCALE GENOMIC DNA]</scope>
    <source>
        <strain evidence="6 7">DSM 24995</strain>
    </source>
</reference>
<dbReference type="EMBL" id="QJKD01000015">
    <property type="protein sequence ID" value="PXX48894.1"/>
    <property type="molecule type" value="Genomic_DNA"/>
</dbReference>
<dbReference type="PROSITE" id="PS00136">
    <property type="entry name" value="SUBTILASE_ASP"/>
    <property type="match status" value="1"/>
</dbReference>
<evidence type="ECO:0000313" key="6">
    <source>
        <dbReference type="EMBL" id="PXX48894.1"/>
    </source>
</evidence>
<protein>
    <submittedName>
        <fullName evidence="6">Subtilase family protein</fullName>
    </submittedName>
</protein>
<keyword evidence="4" id="KW-0720">Serine protease</keyword>
<dbReference type="CDD" id="cd07478">
    <property type="entry name" value="Peptidases_S8_CspA-like"/>
    <property type="match status" value="1"/>
</dbReference>
<comment type="similarity">
    <text evidence="1">Belongs to the peptidase S8 family.</text>
</comment>
<evidence type="ECO:0000256" key="2">
    <source>
        <dbReference type="ARBA" id="ARBA00022670"/>
    </source>
</evidence>
<dbReference type="PANTHER" id="PTHR43806">
    <property type="entry name" value="PEPTIDASE S8"/>
    <property type="match status" value="1"/>
</dbReference>